<reference evidence="1 2" key="1">
    <citation type="submission" date="2024-01" db="EMBL/GenBank/DDBJ databases">
        <title>novel species in genus Adlercreutzia.</title>
        <authorList>
            <person name="Liu X."/>
        </authorList>
    </citation>
    <scope>NUCLEOTIDE SEQUENCE [LARGE SCALE GENOMIC DNA]</scope>
    <source>
        <strain evidence="1 2">R7</strain>
    </source>
</reference>
<dbReference type="RefSeq" id="WP_326424959.1">
    <property type="nucleotide sequence ID" value="NZ_JAYMFF010000002.1"/>
</dbReference>
<gene>
    <name evidence="1" type="ORF">VIN30_02120</name>
</gene>
<comment type="caution">
    <text evidence="1">The sequence shown here is derived from an EMBL/GenBank/DDBJ whole genome shotgun (WGS) entry which is preliminary data.</text>
</comment>
<sequence length="343" mass="38210">MGRSSVSRKASRVVCFSHETALQIWKVASVSSHEGKMRPARVRCCPARPATVEDVCSARAYLEDRFSDLSLALPVHVVSSSPSRNMRTNLFAAHTDASSLPRGALVSLGPNVHVASAPYVFVQMASRLPFVELLELGYELCGTYRRGCGGGTVRYQVAPLTSTRQLAQFVQQNPGMKGVKRARRALRYLADGSESPRETKCALLFGLPAALGGYGLGIPKMGHQVECSDEARAIAETRTLRCDLYWPAARLDMEYQSREFHEGELHRIRDSRRVNALRTMGIDVTLVTESELDGLFACDVIAQTARKKLGKKGRKHAFNVHERRLRLRRQLGLPLESRRTFER</sequence>
<evidence type="ECO:0000313" key="2">
    <source>
        <dbReference type="Proteomes" id="UP001349994"/>
    </source>
</evidence>
<protein>
    <submittedName>
        <fullName evidence="1">DUF559 domain-containing protein</fullName>
    </submittedName>
</protein>
<organism evidence="1 2">
    <name type="scientific">Adlercreutzia wanghongyangiae</name>
    <dbReference type="NCBI Taxonomy" id="3111451"/>
    <lineage>
        <taxon>Bacteria</taxon>
        <taxon>Bacillati</taxon>
        <taxon>Actinomycetota</taxon>
        <taxon>Coriobacteriia</taxon>
        <taxon>Eggerthellales</taxon>
        <taxon>Eggerthellaceae</taxon>
        <taxon>Adlercreutzia</taxon>
    </lineage>
</organism>
<name>A0ABU6IFN5_9ACTN</name>
<evidence type="ECO:0000313" key="1">
    <source>
        <dbReference type="EMBL" id="MEC4175241.1"/>
    </source>
</evidence>
<proteinExistence type="predicted"/>
<dbReference type="EMBL" id="JAYMFF010000002">
    <property type="protein sequence ID" value="MEC4175241.1"/>
    <property type="molecule type" value="Genomic_DNA"/>
</dbReference>
<dbReference type="Proteomes" id="UP001349994">
    <property type="component" value="Unassembled WGS sequence"/>
</dbReference>
<keyword evidence="2" id="KW-1185">Reference proteome</keyword>
<accession>A0ABU6IFN5</accession>